<name>A0A1G8IJM0_9ACTN</name>
<keyword evidence="3" id="KW-1185">Reference proteome</keyword>
<protein>
    <submittedName>
        <fullName evidence="2">Uncharacterized protein</fullName>
    </submittedName>
</protein>
<dbReference type="AlphaFoldDB" id="A0A1G8IJM0"/>
<evidence type="ECO:0000313" key="3">
    <source>
        <dbReference type="Proteomes" id="UP000199202"/>
    </source>
</evidence>
<proteinExistence type="predicted"/>
<accession>A0A1G8IJM0</accession>
<feature type="region of interest" description="Disordered" evidence="1">
    <location>
        <begin position="24"/>
        <end position="65"/>
    </location>
</feature>
<reference evidence="2 3" key="1">
    <citation type="submission" date="2016-10" db="EMBL/GenBank/DDBJ databases">
        <authorList>
            <person name="de Groot N.N."/>
        </authorList>
    </citation>
    <scope>NUCLEOTIDE SEQUENCE [LARGE SCALE GENOMIC DNA]</scope>
    <source>
        <strain evidence="2 3">CGMCC 4.6533</strain>
    </source>
</reference>
<sequence>MAFAGLYNPNWAELAQMLVAIDTGGPSPAPSAAKDEEVRVGTPVFPTRSTGCGWTPPRPSCRPPR</sequence>
<feature type="compositionally biased region" description="Pro residues" evidence="1">
    <location>
        <begin position="56"/>
        <end position="65"/>
    </location>
</feature>
<dbReference type="STRING" id="633440.SAMN05421869_104513"/>
<dbReference type="Proteomes" id="UP000199202">
    <property type="component" value="Unassembled WGS sequence"/>
</dbReference>
<dbReference type="EMBL" id="FNDJ01000004">
    <property type="protein sequence ID" value="SDI19146.1"/>
    <property type="molecule type" value="Genomic_DNA"/>
</dbReference>
<evidence type="ECO:0000256" key="1">
    <source>
        <dbReference type="SAM" id="MobiDB-lite"/>
    </source>
</evidence>
<dbReference type="RefSeq" id="WP_176993139.1">
    <property type="nucleotide sequence ID" value="NZ_FNDJ01000004.1"/>
</dbReference>
<gene>
    <name evidence="2" type="ORF">SAMN05421869_104513</name>
</gene>
<evidence type="ECO:0000313" key="2">
    <source>
        <dbReference type="EMBL" id="SDI19146.1"/>
    </source>
</evidence>
<organism evidence="2 3">
    <name type="scientific">Nonomuraea jiangxiensis</name>
    <dbReference type="NCBI Taxonomy" id="633440"/>
    <lineage>
        <taxon>Bacteria</taxon>
        <taxon>Bacillati</taxon>
        <taxon>Actinomycetota</taxon>
        <taxon>Actinomycetes</taxon>
        <taxon>Streptosporangiales</taxon>
        <taxon>Streptosporangiaceae</taxon>
        <taxon>Nonomuraea</taxon>
    </lineage>
</organism>